<dbReference type="InterPro" id="IPR036179">
    <property type="entry name" value="Ig-like_dom_sf"/>
</dbReference>
<dbReference type="GO" id="GO:0043005">
    <property type="term" value="C:neuron projection"/>
    <property type="evidence" value="ECO:0007669"/>
    <property type="project" value="TreeGrafter"/>
</dbReference>
<dbReference type="SUPFAM" id="SSF48726">
    <property type="entry name" value="Immunoglobulin"/>
    <property type="match status" value="3"/>
</dbReference>
<dbReference type="InterPro" id="IPR013783">
    <property type="entry name" value="Ig-like_fold"/>
</dbReference>
<dbReference type="PANTHER" id="PTHR12231:SF218">
    <property type="entry name" value="MICROFIBRILLAR-ASSOCIATED PROTEIN 3-LIKE"/>
    <property type="match status" value="1"/>
</dbReference>
<dbReference type="Pfam" id="PF13927">
    <property type="entry name" value="Ig_3"/>
    <property type="match status" value="3"/>
</dbReference>
<dbReference type="InterPro" id="IPR051170">
    <property type="entry name" value="Neural/epithelial_adhesion"/>
</dbReference>
<keyword evidence="3" id="KW-1015">Disulfide bond</keyword>
<evidence type="ECO:0000256" key="4">
    <source>
        <dbReference type="ARBA" id="ARBA00023319"/>
    </source>
</evidence>
<organism evidence="6 7">
    <name type="scientific">Elysia marginata</name>
    <dbReference type="NCBI Taxonomy" id="1093978"/>
    <lineage>
        <taxon>Eukaryota</taxon>
        <taxon>Metazoa</taxon>
        <taxon>Spiralia</taxon>
        <taxon>Lophotrochozoa</taxon>
        <taxon>Mollusca</taxon>
        <taxon>Gastropoda</taxon>
        <taxon>Heterobranchia</taxon>
        <taxon>Euthyneura</taxon>
        <taxon>Panpulmonata</taxon>
        <taxon>Sacoglossa</taxon>
        <taxon>Placobranchoidea</taxon>
        <taxon>Plakobranchidae</taxon>
        <taxon>Elysia</taxon>
    </lineage>
</organism>
<evidence type="ECO:0000259" key="5">
    <source>
        <dbReference type="PROSITE" id="PS50835"/>
    </source>
</evidence>
<dbReference type="PROSITE" id="PS50835">
    <property type="entry name" value="IG_LIKE"/>
    <property type="match status" value="3"/>
</dbReference>
<dbReference type="InterPro" id="IPR003599">
    <property type="entry name" value="Ig_sub"/>
</dbReference>
<feature type="domain" description="Ig-like" evidence="5">
    <location>
        <begin position="5"/>
        <end position="87"/>
    </location>
</feature>
<evidence type="ECO:0000313" key="7">
    <source>
        <dbReference type="Proteomes" id="UP000762676"/>
    </source>
</evidence>
<dbReference type="SMART" id="SM00408">
    <property type="entry name" value="IGc2"/>
    <property type="match status" value="3"/>
</dbReference>
<dbReference type="SMART" id="SM00409">
    <property type="entry name" value="IG"/>
    <property type="match status" value="3"/>
</dbReference>
<evidence type="ECO:0000256" key="2">
    <source>
        <dbReference type="ARBA" id="ARBA00022737"/>
    </source>
</evidence>
<dbReference type="PANTHER" id="PTHR12231">
    <property type="entry name" value="CTX-RELATED TYPE I TRANSMEMBRANE PROTEIN"/>
    <property type="match status" value="1"/>
</dbReference>
<reference evidence="6 7" key="1">
    <citation type="journal article" date="2021" name="Elife">
        <title>Chloroplast acquisition without the gene transfer in kleptoplastic sea slugs, Plakobranchus ocellatus.</title>
        <authorList>
            <person name="Maeda T."/>
            <person name="Takahashi S."/>
            <person name="Yoshida T."/>
            <person name="Shimamura S."/>
            <person name="Takaki Y."/>
            <person name="Nagai Y."/>
            <person name="Toyoda A."/>
            <person name="Suzuki Y."/>
            <person name="Arimoto A."/>
            <person name="Ishii H."/>
            <person name="Satoh N."/>
            <person name="Nishiyama T."/>
            <person name="Hasebe M."/>
            <person name="Maruyama T."/>
            <person name="Minagawa J."/>
            <person name="Obokata J."/>
            <person name="Shigenobu S."/>
        </authorList>
    </citation>
    <scope>NUCLEOTIDE SEQUENCE [LARGE SCALE GENOMIC DNA]</scope>
</reference>
<dbReference type="InterPro" id="IPR003598">
    <property type="entry name" value="Ig_sub2"/>
</dbReference>
<feature type="domain" description="Ig-like" evidence="5">
    <location>
        <begin position="98"/>
        <end position="187"/>
    </location>
</feature>
<evidence type="ECO:0000313" key="6">
    <source>
        <dbReference type="EMBL" id="GFS11365.1"/>
    </source>
</evidence>
<keyword evidence="7" id="KW-1185">Reference proteome</keyword>
<protein>
    <submittedName>
        <fullName evidence="6">Contactin</fullName>
    </submittedName>
</protein>
<accession>A0AAV4IN50</accession>
<evidence type="ECO:0000256" key="3">
    <source>
        <dbReference type="ARBA" id="ARBA00023157"/>
    </source>
</evidence>
<evidence type="ECO:0000256" key="1">
    <source>
        <dbReference type="ARBA" id="ARBA00022729"/>
    </source>
</evidence>
<dbReference type="InterPro" id="IPR007110">
    <property type="entry name" value="Ig-like_dom"/>
</dbReference>
<keyword evidence="2" id="KW-0677">Repeat</keyword>
<gene>
    <name evidence="6" type="ORF">ElyMa_006670100</name>
</gene>
<dbReference type="Gene3D" id="2.60.40.10">
    <property type="entry name" value="Immunoglobulins"/>
    <property type="match status" value="3"/>
</dbReference>
<proteinExistence type="predicted"/>
<sequence>MPAKPYFLTPIHNQHADIGSPLTWRCDARASPTPTFQWMRNGKPVVSDPKRFIRVNNNVLTISKLDPDLHNGMYQCSASNIHGTSLSEGQLRVLALAPNFYKFPMQPSTRAPLFGNVTLPCKPEGAPASKITWYRNGIELNVVDSGTYSVTPGGRLRMTSVQSGDSGRYTCKAENFLGVAENTTELYIVEGTHITEGPEDTKAVVNTTVFLECSASHAPEADMIFQWRFNGMTIDFRLNPEYDAVHAGPGGVSGLYIKQVNHHHTGWFECVAITTINSDIKGAYLQVLGSYCC</sequence>
<feature type="domain" description="Ig-like" evidence="5">
    <location>
        <begin position="192"/>
        <end position="281"/>
    </location>
</feature>
<dbReference type="Proteomes" id="UP000762676">
    <property type="component" value="Unassembled WGS sequence"/>
</dbReference>
<dbReference type="EMBL" id="BMAT01013371">
    <property type="protein sequence ID" value="GFS11365.1"/>
    <property type="molecule type" value="Genomic_DNA"/>
</dbReference>
<dbReference type="AlphaFoldDB" id="A0AAV4IN50"/>
<keyword evidence="1" id="KW-0732">Signal</keyword>
<keyword evidence="4" id="KW-0393">Immunoglobulin domain</keyword>
<comment type="caution">
    <text evidence="6">The sequence shown here is derived from an EMBL/GenBank/DDBJ whole genome shotgun (WGS) entry which is preliminary data.</text>
</comment>
<name>A0AAV4IN50_9GAST</name>